<keyword evidence="2" id="KW-0812">Transmembrane</keyword>
<organism evidence="3 4">
    <name type="scientific">Salinicoccus roseus</name>
    <dbReference type="NCBI Taxonomy" id="45670"/>
    <lineage>
        <taxon>Bacteria</taxon>
        <taxon>Bacillati</taxon>
        <taxon>Bacillota</taxon>
        <taxon>Bacilli</taxon>
        <taxon>Bacillales</taxon>
        <taxon>Staphylococcaceae</taxon>
        <taxon>Salinicoccus</taxon>
    </lineage>
</organism>
<dbReference type="RefSeq" id="WP_052443780.1">
    <property type="nucleotide sequence ID" value="NZ_JABEVU030000001.1"/>
</dbReference>
<evidence type="ECO:0000313" key="3">
    <source>
        <dbReference type="EMBL" id="MDB0581399.1"/>
    </source>
</evidence>
<reference evidence="3" key="2">
    <citation type="submission" date="2022-12" db="EMBL/GenBank/DDBJ databases">
        <title>Genome analysis and biological profiling of marine Salinicoccus roseus MOSEL-ME25.</title>
        <authorList>
            <person name="Mirza F.T."/>
            <person name="Xie Y."/>
            <person name="Shinwari Z.K."/>
        </authorList>
    </citation>
    <scope>NUCLEOTIDE SEQUENCE</scope>
    <source>
        <strain evidence="3">MOSEL-ME25</strain>
    </source>
</reference>
<accession>A0ABT4YL23</accession>
<dbReference type="GeneID" id="77846472"/>
<feature type="compositionally biased region" description="Basic and acidic residues" evidence="1">
    <location>
        <begin position="1"/>
        <end position="20"/>
    </location>
</feature>
<protein>
    <submittedName>
        <fullName evidence="3">Uncharacterized protein</fullName>
    </submittedName>
</protein>
<evidence type="ECO:0000256" key="2">
    <source>
        <dbReference type="SAM" id="Phobius"/>
    </source>
</evidence>
<dbReference type="Proteomes" id="UP000527860">
    <property type="component" value="Unassembled WGS sequence"/>
</dbReference>
<feature type="region of interest" description="Disordered" evidence="1">
    <location>
        <begin position="1"/>
        <end position="22"/>
    </location>
</feature>
<keyword evidence="2" id="KW-1133">Transmembrane helix</keyword>
<feature type="region of interest" description="Disordered" evidence="1">
    <location>
        <begin position="56"/>
        <end position="110"/>
    </location>
</feature>
<keyword evidence="4" id="KW-1185">Reference proteome</keyword>
<gene>
    <name evidence="3" type="ORF">F7P68_0012770</name>
</gene>
<comment type="caution">
    <text evidence="3">The sequence shown here is derived from an EMBL/GenBank/DDBJ whole genome shotgun (WGS) entry which is preliminary data.</text>
</comment>
<keyword evidence="2" id="KW-0472">Membrane</keyword>
<dbReference type="EMBL" id="JABEVU030000001">
    <property type="protein sequence ID" value="MDB0581399.1"/>
    <property type="molecule type" value="Genomic_DNA"/>
</dbReference>
<reference evidence="3" key="1">
    <citation type="submission" date="2020-04" db="EMBL/GenBank/DDBJ databases">
        <authorList>
            <person name="Tanveer F."/>
            <person name="Xie Y."/>
            <person name="Shinwari Z.K."/>
        </authorList>
    </citation>
    <scope>NUCLEOTIDE SEQUENCE</scope>
    <source>
        <strain evidence="3">MOSEL-ME25</strain>
    </source>
</reference>
<evidence type="ECO:0000256" key="1">
    <source>
        <dbReference type="SAM" id="MobiDB-lite"/>
    </source>
</evidence>
<name>A0ABT4YL23_9STAP</name>
<feature type="transmembrane region" description="Helical" evidence="2">
    <location>
        <begin position="27"/>
        <end position="52"/>
    </location>
</feature>
<evidence type="ECO:0000313" key="4">
    <source>
        <dbReference type="Proteomes" id="UP000527860"/>
    </source>
</evidence>
<proteinExistence type="predicted"/>
<sequence length="242" mass="26905">MVEEKQIEDKSETENKKDQEQLSNKQTCLGCLVVLGIVILLFGGCGALFGVWDSGEDEPAESATEDETVEETTEEATEEETTEETTEEATEEVTEEPTEEETEEPAAELTPMEEIEQAATDVVGEERLVEVNGLITEGTGTVQITFQANDNFSTSWVKGGIRTDMADILFALKEMDYTFENAGISATFPLVDQYGNEEDGNVIEADFDQEALNQINPENQYTVEDNLHNIGWSWWEHPALSE</sequence>